<proteinExistence type="predicted"/>
<dbReference type="Proteomes" id="UP000654075">
    <property type="component" value="Unassembled WGS sequence"/>
</dbReference>
<accession>A0A813EC93</accession>
<reference evidence="2" key="1">
    <citation type="submission" date="2021-02" db="EMBL/GenBank/DDBJ databases">
        <authorList>
            <person name="Dougan E. K."/>
            <person name="Rhodes N."/>
            <person name="Thang M."/>
            <person name="Chan C."/>
        </authorList>
    </citation>
    <scope>NUCLEOTIDE SEQUENCE</scope>
</reference>
<feature type="region of interest" description="Disordered" evidence="1">
    <location>
        <begin position="1"/>
        <end position="24"/>
    </location>
</feature>
<keyword evidence="3" id="KW-1185">Reference proteome</keyword>
<organism evidence="2 3">
    <name type="scientific">Polarella glacialis</name>
    <name type="common">Dinoflagellate</name>
    <dbReference type="NCBI Taxonomy" id="89957"/>
    <lineage>
        <taxon>Eukaryota</taxon>
        <taxon>Sar</taxon>
        <taxon>Alveolata</taxon>
        <taxon>Dinophyceae</taxon>
        <taxon>Suessiales</taxon>
        <taxon>Suessiaceae</taxon>
        <taxon>Polarella</taxon>
    </lineage>
</organism>
<dbReference type="AlphaFoldDB" id="A0A813EC93"/>
<sequence length="142" mass="15345">DEVTSAVVVDDKSSEELVDDKSEEELVDASSASAEVVDEVVDASSASSEVVDEVVDTSSASAEVVASVEVVEKLIATKVLKFNILREQLKGLRAVQKTVQKANDFFDIYIKLLGNKTIVLAVKPNDTVKATNIPFVESLRFQ</sequence>
<gene>
    <name evidence="2" type="ORF">PGLA1383_LOCUS14099</name>
</gene>
<protein>
    <submittedName>
        <fullName evidence="2">Uncharacterized protein</fullName>
    </submittedName>
</protein>
<feature type="non-terminal residue" evidence="2">
    <location>
        <position position="1"/>
    </location>
</feature>
<evidence type="ECO:0000256" key="1">
    <source>
        <dbReference type="SAM" id="MobiDB-lite"/>
    </source>
</evidence>
<comment type="caution">
    <text evidence="2">The sequence shown here is derived from an EMBL/GenBank/DDBJ whole genome shotgun (WGS) entry which is preliminary data.</text>
</comment>
<dbReference type="EMBL" id="CAJNNV010007939">
    <property type="protein sequence ID" value="CAE8595590.1"/>
    <property type="molecule type" value="Genomic_DNA"/>
</dbReference>
<name>A0A813EC93_POLGL</name>
<evidence type="ECO:0000313" key="2">
    <source>
        <dbReference type="EMBL" id="CAE8595590.1"/>
    </source>
</evidence>
<evidence type="ECO:0000313" key="3">
    <source>
        <dbReference type="Proteomes" id="UP000654075"/>
    </source>
</evidence>